<dbReference type="EMBL" id="FFUQ01000126">
    <property type="protein sequence ID" value="CXH16247.1"/>
    <property type="molecule type" value="Genomic_DNA"/>
</dbReference>
<evidence type="ECO:0000256" key="1">
    <source>
        <dbReference type="SAM" id="MobiDB-lite"/>
    </source>
</evidence>
<organism evidence="2 3">
    <name type="scientific">Plasmodium berghei</name>
    <dbReference type="NCBI Taxonomy" id="5821"/>
    <lineage>
        <taxon>Eukaryota</taxon>
        <taxon>Sar</taxon>
        <taxon>Alveolata</taxon>
        <taxon>Apicomplexa</taxon>
        <taxon>Aconoidasida</taxon>
        <taxon>Haemosporida</taxon>
        <taxon>Plasmodiidae</taxon>
        <taxon>Plasmodium</taxon>
        <taxon>Plasmodium (Vinckeia)</taxon>
    </lineage>
</organism>
<dbReference type="VEuPathDB" id="PlasmoDB:PBANKA_0713500"/>
<evidence type="ECO:0000313" key="2">
    <source>
        <dbReference type="EMBL" id="CXH16247.1"/>
    </source>
</evidence>
<name>A0A113PCR2_PLABE</name>
<gene>
    <name evidence="2" type="ORF">PBK173_000510100</name>
</gene>
<evidence type="ECO:0000313" key="3">
    <source>
        <dbReference type="Proteomes" id="UP000069549"/>
    </source>
</evidence>
<feature type="non-terminal residue" evidence="2">
    <location>
        <position position="200"/>
    </location>
</feature>
<proteinExistence type="predicted"/>
<sequence length="200" mass="22397">VIQGLFRGFELYENSKDVNKTINKRVLNLPVVYENSNTKVESNNLLIQNQKAIPLNPQESSTSFVGKQVESVHENKKNIQAYVCNNYDNDNDKIYKDIYDKMRSLDSIISRSSSETSSSMLRSISESSSNFSSEYSISFSSECSSIHTSSSISSYSNSSILSEMKSNSRNISIQIDGEECENNNKGINNNNVNNKGINNN</sequence>
<feature type="region of interest" description="Disordered" evidence="1">
    <location>
        <begin position="180"/>
        <end position="200"/>
    </location>
</feature>
<feature type="compositionally biased region" description="Low complexity" evidence="1">
    <location>
        <begin position="183"/>
        <end position="200"/>
    </location>
</feature>
<accession>A0A113PCR2</accession>
<dbReference type="AlphaFoldDB" id="A0A113PCR2"/>
<dbReference type="Proteomes" id="UP000069549">
    <property type="component" value="Unassembled WGS sequence"/>
</dbReference>
<feature type="non-terminal residue" evidence="2">
    <location>
        <position position="1"/>
    </location>
</feature>
<protein>
    <submittedName>
        <fullName evidence="2">Uncharacterized protein</fullName>
    </submittedName>
</protein>
<reference evidence="2 3" key="1">
    <citation type="submission" date="2016-02" db="EMBL/GenBank/DDBJ databases">
        <authorList>
            <consortium name="Pathogen Informatics"/>
        </authorList>
    </citation>
    <scope>NUCLEOTIDE SEQUENCE [LARGE SCALE GENOMIC DNA]</scope>
    <source>
        <strain evidence="2 3">K173</strain>
    </source>
</reference>